<dbReference type="RefSeq" id="WP_318599812.1">
    <property type="nucleotide sequence ID" value="NZ_JAWSTH010000084.1"/>
</dbReference>
<dbReference type="InterPro" id="IPR000792">
    <property type="entry name" value="Tscrpt_reg_LuxR_C"/>
</dbReference>
<dbReference type="Pfam" id="PF00196">
    <property type="entry name" value="GerE"/>
    <property type="match status" value="1"/>
</dbReference>
<dbReference type="EMBL" id="JAWSTH010000084">
    <property type="protein sequence ID" value="MDW5597348.1"/>
    <property type="molecule type" value="Genomic_DNA"/>
</dbReference>
<dbReference type="InterPro" id="IPR011990">
    <property type="entry name" value="TPR-like_helical_dom_sf"/>
</dbReference>
<name>A0ABU4HVK0_9ACTN</name>
<dbReference type="SUPFAM" id="SSF52540">
    <property type="entry name" value="P-loop containing nucleoside triphosphate hydrolases"/>
    <property type="match status" value="1"/>
</dbReference>
<dbReference type="PANTHER" id="PTHR16305:SF35">
    <property type="entry name" value="TRANSCRIPTIONAL ACTIVATOR DOMAIN"/>
    <property type="match status" value="1"/>
</dbReference>
<dbReference type="PROSITE" id="PS50043">
    <property type="entry name" value="HTH_LUXR_2"/>
    <property type="match status" value="1"/>
</dbReference>
<organism evidence="4 5">
    <name type="scientific">Conexibacter stalactiti</name>
    <dbReference type="NCBI Taxonomy" id="1940611"/>
    <lineage>
        <taxon>Bacteria</taxon>
        <taxon>Bacillati</taxon>
        <taxon>Actinomycetota</taxon>
        <taxon>Thermoleophilia</taxon>
        <taxon>Solirubrobacterales</taxon>
        <taxon>Conexibacteraceae</taxon>
        <taxon>Conexibacter</taxon>
    </lineage>
</organism>
<dbReference type="SUPFAM" id="SSF48452">
    <property type="entry name" value="TPR-like"/>
    <property type="match status" value="1"/>
</dbReference>
<dbReference type="PRINTS" id="PR00038">
    <property type="entry name" value="HTHLUXR"/>
</dbReference>
<dbReference type="CDD" id="cd06170">
    <property type="entry name" value="LuxR_C_like"/>
    <property type="match status" value="1"/>
</dbReference>
<dbReference type="Gene3D" id="3.40.50.300">
    <property type="entry name" value="P-loop containing nucleotide triphosphate hydrolases"/>
    <property type="match status" value="1"/>
</dbReference>
<feature type="domain" description="HTH luxR-type" evidence="3">
    <location>
        <begin position="839"/>
        <end position="903"/>
    </location>
</feature>
<sequence length="903" mass="95367">MAGASFVGREDALARLREAFARTSAVARPWCFVVEGEAGIGKTALLRRFVAELPTAATVLVTAEEAEAHVDHAVVDALLRRLRVASPGVMPRAGAAPDLATVGMRLLEQLTDVPNGERPAVVVIDDAHWADPASLRALLFALRRIEERRPLVVLGVRAGMLDRLPPGFSAPDAVERLRLGGLTAAEVGALAAASGTALTLDAARALREHAGGNPLYVGALLEEVPVAAWAGGEPLPPAPELFARLVRRRLDGAAPATYALVEAAAVLGARAEPRSAAALAGLADPLDALEEGERLGLLIADPGGATVSFDHPLTRAAVYHGMGAARRARLHARAADVADQPGTALRHRAAAAAALGTDPALADELEAFAGGEIGRGAWDSAADLFAAAARLSREGERDRRELEVADALLGAGRVDAARARLEQCDTTSESALRLCVLAHVALQEGRGEEAERLLARAWESGEGTRLVRRRVAERRAAVALARLRPDDAIAWTRRSAELGDRDGVDPLLRRWPEPLACAVDGRTADGRALAERIVRDGGEQAASNLGYRWIRGSLRLLDDDLPGALEELRMVLTTAAGLGAERVTVVALAALARAELASGRWDDAAVHAERALALAEAGGHEQAIFDARHAVVAVAVARGELELAARQIAQLGRRTSLEGHAVRVASAQAGLAAADGRPRDVVATVERLRADGLLEQAARMPELRLPALAAEAFVRLGRHEEAESILAPHEARAAELGQRSCAVALARARARLETARGRHDDAERAVQKALDGAAKLEQPYELALARLSYGELLRRRGERRRALAVLAQARATFVTLGARPALERCERELEGGGAGVAPAAGGRAALTGRERAVAQLAARGLTNREIAAELMVSVKTVEVHLTRIFAKLAISSRQQVAARLRDA</sequence>
<dbReference type="InterPro" id="IPR016032">
    <property type="entry name" value="Sig_transdc_resp-reg_C-effctor"/>
</dbReference>
<evidence type="ECO:0000313" key="4">
    <source>
        <dbReference type="EMBL" id="MDW5597348.1"/>
    </source>
</evidence>
<dbReference type="PROSITE" id="PS00622">
    <property type="entry name" value="HTH_LUXR_1"/>
    <property type="match status" value="1"/>
</dbReference>
<comment type="caution">
    <text evidence="4">The sequence shown here is derived from an EMBL/GenBank/DDBJ whole genome shotgun (WGS) entry which is preliminary data.</text>
</comment>
<reference evidence="5" key="1">
    <citation type="submission" date="2023-07" db="EMBL/GenBank/DDBJ databases">
        <title>Conexibacter stalactiti sp. nov., isolated from stalactites in a lava cave and emended description of the genus Conexibacter.</title>
        <authorList>
            <person name="Lee S.D."/>
        </authorList>
    </citation>
    <scope>NUCLEOTIDE SEQUENCE [LARGE SCALE GENOMIC DNA]</scope>
    <source>
        <strain evidence="5">KCTC 39840</strain>
    </source>
</reference>
<dbReference type="InterPro" id="IPR041664">
    <property type="entry name" value="AAA_16"/>
</dbReference>
<protein>
    <submittedName>
        <fullName evidence="4">AAA family ATPase</fullName>
    </submittedName>
</protein>
<keyword evidence="2" id="KW-0067">ATP-binding</keyword>
<evidence type="ECO:0000256" key="1">
    <source>
        <dbReference type="ARBA" id="ARBA00022741"/>
    </source>
</evidence>
<keyword evidence="1" id="KW-0547">Nucleotide-binding</keyword>
<evidence type="ECO:0000313" key="5">
    <source>
        <dbReference type="Proteomes" id="UP001284601"/>
    </source>
</evidence>
<dbReference type="Gene3D" id="1.10.10.10">
    <property type="entry name" value="Winged helix-like DNA-binding domain superfamily/Winged helix DNA-binding domain"/>
    <property type="match status" value="1"/>
</dbReference>
<proteinExistence type="predicted"/>
<dbReference type="Gene3D" id="1.25.40.10">
    <property type="entry name" value="Tetratricopeptide repeat domain"/>
    <property type="match status" value="1"/>
</dbReference>
<gene>
    <name evidence="4" type="ORF">R7226_23575</name>
</gene>
<dbReference type="PANTHER" id="PTHR16305">
    <property type="entry name" value="TESTICULAR SOLUBLE ADENYLYL CYCLASE"/>
    <property type="match status" value="1"/>
</dbReference>
<keyword evidence="5" id="KW-1185">Reference proteome</keyword>
<dbReference type="InterPro" id="IPR036388">
    <property type="entry name" value="WH-like_DNA-bd_sf"/>
</dbReference>
<evidence type="ECO:0000259" key="3">
    <source>
        <dbReference type="PROSITE" id="PS50043"/>
    </source>
</evidence>
<dbReference type="SMART" id="SM00421">
    <property type="entry name" value="HTH_LUXR"/>
    <property type="match status" value="1"/>
</dbReference>
<evidence type="ECO:0000256" key="2">
    <source>
        <dbReference type="ARBA" id="ARBA00022840"/>
    </source>
</evidence>
<dbReference type="Pfam" id="PF13191">
    <property type="entry name" value="AAA_16"/>
    <property type="match status" value="1"/>
</dbReference>
<accession>A0ABU4HVK0</accession>
<dbReference type="InterPro" id="IPR027417">
    <property type="entry name" value="P-loop_NTPase"/>
</dbReference>
<dbReference type="Proteomes" id="UP001284601">
    <property type="component" value="Unassembled WGS sequence"/>
</dbReference>
<dbReference type="SUPFAM" id="SSF46894">
    <property type="entry name" value="C-terminal effector domain of the bipartite response regulators"/>
    <property type="match status" value="1"/>
</dbReference>